<evidence type="ECO:0000313" key="1">
    <source>
        <dbReference type="EMBL" id="GGA64302.1"/>
    </source>
</evidence>
<dbReference type="Proteomes" id="UP000596977">
    <property type="component" value="Unassembled WGS sequence"/>
</dbReference>
<evidence type="ECO:0000313" key="2">
    <source>
        <dbReference type="Proteomes" id="UP000596977"/>
    </source>
</evidence>
<organism evidence="1 2">
    <name type="scientific">Pelagibacterium lentulum</name>
    <dbReference type="NCBI Taxonomy" id="2029865"/>
    <lineage>
        <taxon>Bacteria</taxon>
        <taxon>Pseudomonadati</taxon>
        <taxon>Pseudomonadota</taxon>
        <taxon>Alphaproteobacteria</taxon>
        <taxon>Hyphomicrobiales</taxon>
        <taxon>Devosiaceae</taxon>
        <taxon>Pelagibacterium</taxon>
    </lineage>
</organism>
<sequence>MTAARQDSGLFSPTMHGEAIAIPFNFEGPFSPGRWNAGEKSKTGFDASRKWIEWQAWLTRIAGRRHLAPRDQRGVSIEADRTWRFR</sequence>
<keyword evidence="2" id="KW-1185">Reference proteome</keyword>
<dbReference type="AlphaFoldDB" id="A0A916RRH1"/>
<proteinExistence type="predicted"/>
<comment type="caution">
    <text evidence="1">The sequence shown here is derived from an EMBL/GenBank/DDBJ whole genome shotgun (WGS) entry which is preliminary data.</text>
</comment>
<accession>A0A916RRH1</accession>
<dbReference type="EMBL" id="BMKB01000012">
    <property type="protein sequence ID" value="GGA64302.1"/>
    <property type="molecule type" value="Genomic_DNA"/>
</dbReference>
<gene>
    <name evidence="1" type="ORF">GCM10011499_38410</name>
</gene>
<reference evidence="1 2" key="1">
    <citation type="journal article" date="2014" name="Int. J. Syst. Evol. Microbiol.">
        <title>Complete genome sequence of Corynebacterium casei LMG S-19264T (=DSM 44701T), isolated from a smear-ripened cheese.</title>
        <authorList>
            <consortium name="US DOE Joint Genome Institute (JGI-PGF)"/>
            <person name="Walter F."/>
            <person name="Albersmeier A."/>
            <person name="Kalinowski J."/>
            <person name="Ruckert C."/>
        </authorList>
    </citation>
    <scope>NUCLEOTIDE SEQUENCE [LARGE SCALE GENOMIC DNA]</scope>
    <source>
        <strain evidence="1 2">CGMCC 1.15896</strain>
    </source>
</reference>
<protein>
    <submittedName>
        <fullName evidence="1">Uncharacterized protein</fullName>
    </submittedName>
</protein>
<name>A0A916RRH1_9HYPH</name>